<name>A0A9X3MYF0_9ACTN</name>
<dbReference type="Proteomes" id="UP001149140">
    <property type="component" value="Unassembled WGS sequence"/>
</dbReference>
<evidence type="ECO:0000313" key="3">
    <source>
        <dbReference type="EMBL" id="MDA0163931.1"/>
    </source>
</evidence>
<comment type="caution">
    <text evidence="3">The sequence shown here is derived from an EMBL/GenBank/DDBJ whole genome shotgun (WGS) entry which is preliminary data.</text>
</comment>
<keyword evidence="4" id="KW-1185">Reference proteome</keyword>
<dbReference type="RefSeq" id="WP_270043180.1">
    <property type="nucleotide sequence ID" value="NZ_JAPDOD010000029.1"/>
</dbReference>
<dbReference type="InterPro" id="IPR036908">
    <property type="entry name" value="RlpA-like_sf"/>
</dbReference>
<dbReference type="InterPro" id="IPR009009">
    <property type="entry name" value="RlpA-like_DPBB"/>
</dbReference>
<gene>
    <name evidence="3" type="ORF">OM076_26910</name>
</gene>
<organism evidence="3 4">
    <name type="scientific">Solirubrobacter ginsenosidimutans</name>
    <dbReference type="NCBI Taxonomy" id="490573"/>
    <lineage>
        <taxon>Bacteria</taxon>
        <taxon>Bacillati</taxon>
        <taxon>Actinomycetota</taxon>
        <taxon>Thermoleophilia</taxon>
        <taxon>Solirubrobacterales</taxon>
        <taxon>Solirubrobacteraceae</taxon>
        <taxon>Solirubrobacter</taxon>
    </lineage>
</organism>
<feature type="signal peptide" evidence="1">
    <location>
        <begin position="1"/>
        <end position="24"/>
    </location>
</feature>
<dbReference type="EMBL" id="JAPDOD010000029">
    <property type="protein sequence ID" value="MDA0163931.1"/>
    <property type="molecule type" value="Genomic_DNA"/>
</dbReference>
<dbReference type="PANTHER" id="PTHR34183">
    <property type="entry name" value="ENDOLYTIC PEPTIDOGLYCAN TRANSGLYCOSYLASE RLPA"/>
    <property type="match status" value="1"/>
</dbReference>
<dbReference type="AlphaFoldDB" id="A0A9X3MYF0"/>
<reference evidence="3" key="1">
    <citation type="submission" date="2022-10" db="EMBL/GenBank/DDBJ databases">
        <title>The WGS of Solirubrobacter ginsenosidimutans DSM 21036.</title>
        <authorList>
            <person name="Jiang Z."/>
        </authorList>
    </citation>
    <scope>NUCLEOTIDE SEQUENCE</scope>
    <source>
        <strain evidence="3">DSM 21036</strain>
    </source>
</reference>
<keyword evidence="1" id="KW-0732">Signal</keyword>
<accession>A0A9X3MYF0</accession>
<dbReference type="CDD" id="cd22268">
    <property type="entry name" value="DPBB_RlpA-like"/>
    <property type="match status" value="1"/>
</dbReference>
<sequence length="205" mass="21946">MSRSTLRRALRAGALCLTATTAAAVIPAAADAKVGVSTKRLNIQTGSRVTVKGHVDAPGVAKLQVQRRGRWVTLDRDRTNRSGRFVLRKRIRGAMSSRARLRLSTGETRLLGRMNVYRSALASWYGPGLFGNKLGCGGTLQAGSVGVANKSLPCGTKVTFRHNGRVLRVPVIDRGPYVGGREYDLTAATAHKLGFSGHGPIQVTK</sequence>
<feature type="chain" id="PRO_5040736608" evidence="1">
    <location>
        <begin position="25"/>
        <end position="205"/>
    </location>
</feature>
<protein>
    <submittedName>
        <fullName evidence="3">Septal ring lytic transglycosylase RlpA family protein</fullName>
    </submittedName>
</protein>
<evidence type="ECO:0000313" key="4">
    <source>
        <dbReference type="Proteomes" id="UP001149140"/>
    </source>
</evidence>
<feature type="domain" description="RlpA-like protein double-psi beta-barrel" evidence="2">
    <location>
        <begin position="121"/>
        <end position="204"/>
    </location>
</feature>
<dbReference type="Pfam" id="PF03330">
    <property type="entry name" value="DPBB_1"/>
    <property type="match status" value="1"/>
</dbReference>
<dbReference type="PANTHER" id="PTHR34183:SF8">
    <property type="entry name" value="ENDOLYTIC PEPTIDOGLYCAN TRANSGLYCOSYLASE RLPA-RELATED"/>
    <property type="match status" value="1"/>
</dbReference>
<dbReference type="Gene3D" id="2.40.40.10">
    <property type="entry name" value="RlpA-like domain"/>
    <property type="match status" value="1"/>
</dbReference>
<proteinExistence type="predicted"/>
<evidence type="ECO:0000259" key="2">
    <source>
        <dbReference type="Pfam" id="PF03330"/>
    </source>
</evidence>
<evidence type="ECO:0000256" key="1">
    <source>
        <dbReference type="SAM" id="SignalP"/>
    </source>
</evidence>